<dbReference type="AlphaFoldDB" id="A0AAD9CZV0"/>
<feature type="compositionally biased region" description="Polar residues" evidence="1">
    <location>
        <begin position="302"/>
        <end position="321"/>
    </location>
</feature>
<evidence type="ECO:0000313" key="4">
    <source>
        <dbReference type="Proteomes" id="UP001182556"/>
    </source>
</evidence>
<keyword evidence="2" id="KW-0812">Transmembrane</keyword>
<dbReference type="EMBL" id="JAODAN010000009">
    <property type="protein sequence ID" value="KAK1922161.1"/>
    <property type="molecule type" value="Genomic_DNA"/>
</dbReference>
<accession>A0AAD9CZV0</accession>
<feature type="transmembrane region" description="Helical" evidence="2">
    <location>
        <begin position="241"/>
        <end position="266"/>
    </location>
</feature>
<proteinExistence type="predicted"/>
<protein>
    <submittedName>
        <fullName evidence="3">Uncharacterized protein</fullName>
    </submittedName>
</protein>
<feature type="region of interest" description="Disordered" evidence="1">
    <location>
        <begin position="302"/>
        <end position="366"/>
    </location>
</feature>
<keyword evidence="2" id="KW-0472">Membrane</keyword>
<dbReference type="Proteomes" id="UP001182556">
    <property type="component" value="Unassembled WGS sequence"/>
</dbReference>
<evidence type="ECO:0000313" key="3">
    <source>
        <dbReference type="EMBL" id="KAK1922161.1"/>
    </source>
</evidence>
<evidence type="ECO:0000256" key="2">
    <source>
        <dbReference type="SAM" id="Phobius"/>
    </source>
</evidence>
<gene>
    <name evidence="3" type="ORF">DB88DRAFT_542163</name>
</gene>
<dbReference type="Gene3D" id="2.60.120.260">
    <property type="entry name" value="Galactose-binding domain-like"/>
    <property type="match status" value="1"/>
</dbReference>
<reference evidence="3" key="1">
    <citation type="submission" date="2023-02" db="EMBL/GenBank/DDBJ databases">
        <title>Identification and recombinant expression of a fungal hydrolase from Papiliotrema laurentii that hydrolyzes apple cutin and clears colloidal polyester polyurethane.</title>
        <authorList>
            <consortium name="DOE Joint Genome Institute"/>
            <person name="Roman V.A."/>
            <person name="Bojanowski C."/>
            <person name="Crable B.R."/>
            <person name="Wagner D.N."/>
            <person name="Hung C.S."/>
            <person name="Nadeau L.J."/>
            <person name="Schratz L."/>
            <person name="Haridas S."/>
            <person name="Pangilinan J."/>
            <person name="Lipzen A."/>
            <person name="Na H."/>
            <person name="Yan M."/>
            <person name="Ng V."/>
            <person name="Grigoriev I.V."/>
            <person name="Spatafora J.W."/>
            <person name="Barlow D."/>
            <person name="Biffinger J."/>
            <person name="Kelley-Loughnane N."/>
            <person name="Varaljay V.A."/>
            <person name="Crookes-Goodson W.J."/>
        </authorList>
    </citation>
    <scope>NUCLEOTIDE SEQUENCE</scope>
    <source>
        <strain evidence="3">5307AH</strain>
    </source>
</reference>
<keyword evidence="4" id="KW-1185">Reference proteome</keyword>
<sequence>MNVTLDDTSPQFEYYSINNTWVQDHRDVLTTGLYFQRTFHSTVNRTITNLGTRIGDTDSTSQMWFDIDYAIITSSFVGDVRTTIYDDTSSAIEYFGNPWTTEPLQPTSYYLSTAHISAGVGDSFALNFSGFSVGIYGGLYSDHGNYTVDLDGQTVGNYNGTWFELAPGTPLFIANNLSEGPHRIIVTNLGKGPGGDFFDFDYAIVNSTVYNSSHTGGGRAGTNGTDLPYPRTADGGQKTPIGGIVGGTIGGILILAAFGIIALRILRRRKRDRAFKNEVDLTGDEIKPYHGPESAVIVSSTPGYGQSEGSTTLYHSSQPYLSSVPPPPASNATSYPHRENPPSTVGNAEYTEEEVGNGPPFNRGPSRKIQPLFATTIPEASSMVTANDYNASIVSESHSNPSSTTARMQIKGRATDLGPATLDEEDEEGSTLPPNYAQATQPLPTRIPAGRGVKQ</sequence>
<evidence type="ECO:0000256" key="1">
    <source>
        <dbReference type="SAM" id="MobiDB-lite"/>
    </source>
</evidence>
<comment type="caution">
    <text evidence="3">The sequence shown here is derived from an EMBL/GenBank/DDBJ whole genome shotgun (WGS) entry which is preliminary data.</text>
</comment>
<feature type="region of interest" description="Disordered" evidence="1">
    <location>
        <begin position="413"/>
        <end position="455"/>
    </location>
</feature>
<keyword evidence="2" id="KW-1133">Transmembrane helix</keyword>
<name>A0AAD9CZV0_PAPLA</name>
<organism evidence="3 4">
    <name type="scientific">Papiliotrema laurentii</name>
    <name type="common">Cryptococcus laurentii</name>
    <dbReference type="NCBI Taxonomy" id="5418"/>
    <lineage>
        <taxon>Eukaryota</taxon>
        <taxon>Fungi</taxon>
        <taxon>Dikarya</taxon>
        <taxon>Basidiomycota</taxon>
        <taxon>Agaricomycotina</taxon>
        <taxon>Tremellomycetes</taxon>
        <taxon>Tremellales</taxon>
        <taxon>Rhynchogastremaceae</taxon>
        <taxon>Papiliotrema</taxon>
    </lineage>
</organism>